<feature type="domain" description="Rhodanese" evidence="1">
    <location>
        <begin position="16"/>
        <end position="104"/>
    </location>
</feature>
<dbReference type="InParanoid" id="A0A5Q0BM30"/>
<organism evidence="2 3">
    <name type="scientific">Candidatus Methylospira mobilis</name>
    <dbReference type="NCBI Taxonomy" id="1808979"/>
    <lineage>
        <taxon>Bacteria</taxon>
        <taxon>Pseudomonadati</taxon>
        <taxon>Pseudomonadota</taxon>
        <taxon>Gammaproteobacteria</taxon>
        <taxon>Methylococcales</taxon>
        <taxon>Methylococcaceae</taxon>
        <taxon>Candidatus Methylospira</taxon>
    </lineage>
</organism>
<dbReference type="EMBL" id="CP044205">
    <property type="protein sequence ID" value="QFY44659.1"/>
    <property type="molecule type" value="Genomic_DNA"/>
</dbReference>
<dbReference type="SUPFAM" id="SSF52821">
    <property type="entry name" value="Rhodanese/Cell cycle control phosphatase"/>
    <property type="match status" value="1"/>
</dbReference>
<reference evidence="2 3" key="1">
    <citation type="submission" date="2019-09" db="EMBL/GenBank/DDBJ databases">
        <title>Ecophysiology of the spiral-shaped methanotroph Methylospira mobilis as revealed by the complete genome sequence.</title>
        <authorList>
            <person name="Oshkin I.Y."/>
            <person name="Dedysh S.N."/>
            <person name="Miroshnikov K."/>
            <person name="Danilova O.V."/>
            <person name="Hakobyan A."/>
            <person name="Liesack W."/>
        </authorList>
    </citation>
    <scope>NUCLEOTIDE SEQUENCE [LARGE SCALE GENOMIC DNA]</scope>
    <source>
        <strain evidence="2 3">Shm1</strain>
    </source>
</reference>
<dbReference type="GO" id="GO:0016740">
    <property type="term" value="F:transferase activity"/>
    <property type="evidence" value="ECO:0007669"/>
    <property type="project" value="UniProtKB-KW"/>
</dbReference>
<keyword evidence="3" id="KW-1185">Reference proteome</keyword>
<accession>A0A5Q0BM30</accession>
<proteinExistence type="predicted"/>
<dbReference type="InterPro" id="IPR001763">
    <property type="entry name" value="Rhodanese-like_dom"/>
</dbReference>
<dbReference type="PANTHER" id="PTHR43031">
    <property type="entry name" value="FAD-DEPENDENT OXIDOREDUCTASE"/>
    <property type="match status" value="1"/>
</dbReference>
<dbReference type="Pfam" id="PF00581">
    <property type="entry name" value="Rhodanese"/>
    <property type="match status" value="1"/>
</dbReference>
<dbReference type="SMART" id="SM00450">
    <property type="entry name" value="RHOD"/>
    <property type="match status" value="1"/>
</dbReference>
<keyword evidence="2" id="KW-0808">Transferase</keyword>
<dbReference type="RefSeq" id="WP_153250621.1">
    <property type="nucleotide sequence ID" value="NZ_CP044205.1"/>
</dbReference>
<evidence type="ECO:0000313" key="3">
    <source>
        <dbReference type="Proteomes" id="UP000325755"/>
    </source>
</evidence>
<dbReference type="Proteomes" id="UP000325755">
    <property type="component" value="Chromosome"/>
</dbReference>
<protein>
    <submittedName>
        <fullName evidence="2">Sulfurtransferase</fullName>
    </submittedName>
</protein>
<evidence type="ECO:0000313" key="2">
    <source>
        <dbReference type="EMBL" id="QFY44659.1"/>
    </source>
</evidence>
<evidence type="ECO:0000259" key="1">
    <source>
        <dbReference type="PROSITE" id="PS50206"/>
    </source>
</evidence>
<dbReference type="Gene3D" id="3.40.250.10">
    <property type="entry name" value="Rhodanese-like domain"/>
    <property type="match status" value="1"/>
</dbReference>
<dbReference type="InterPro" id="IPR050229">
    <property type="entry name" value="GlpE_sulfurtransferase"/>
</dbReference>
<sequence length="106" mass="11535">MNTITAAELAERLQSSTDGPVLLDVREPHEFQFCHIPGSINIPMSKLASALNTLDKVRETVVICHHGMRSAQSGQFLIGNGFSNIINLKGGVAAWAAEVDRKMPTY</sequence>
<dbReference type="KEGG" id="mmob:F6R98_20185"/>
<dbReference type="PANTHER" id="PTHR43031:SF17">
    <property type="entry name" value="SULFURTRANSFERASE YTWF-RELATED"/>
    <property type="match status" value="1"/>
</dbReference>
<dbReference type="PROSITE" id="PS50206">
    <property type="entry name" value="RHODANESE_3"/>
    <property type="match status" value="1"/>
</dbReference>
<dbReference type="InterPro" id="IPR036873">
    <property type="entry name" value="Rhodanese-like_dom_sf"/>
</dbReference>
<dbReference type="OrthoDB" id="9811849at2"/>
<dbReference type="AlphaFoldDB" id="A0A5Q0BM30"/>
<gene>
    <name evidence="2" type="ORF">F6R98_20185</name>
</gene>
<name>A0A5Q0BM30_9GAMM</name>